<proteinExistence type="predicted"/>
<gene>
    <name evidence="1" type="primary">WBGene00272680</name>
</gene>
<organism evidence="1 2">
    <name type="scientific">Pristionchus pacificus</name>
    <name type="common">Parasitic nematode worm</name>
    <dbReference type="NCBI Taxonomy" id="54126"/>
    <lineage>
        <taxon>Eukaryota</taxon>
        <taxon>Metazoa</taxon>
        <taxon>Ecdysozoa</taxon>
        <taxon>Nematoda</taxon>
        <taxon>Chromadorea</taxon>
        <taxon>Rhabditida</taxon>
        <taxon>Rhabditina</taxon>
        <taxon>Diplogasteromorpha</taxon>
        <taxon>Diplogasteroidea</taxon>
        <taxon>Neodiplogasteridae</taxon>
        <taxon>Pristionchus</taxon>
    </lineage>
</organism>
<sequence>MRVCIVLILIVAVVCAQLMPGSTNSYIANGKGGLGRYIRHMEGRDGMSYYPNGNAFGYSPGLFGFFG</sequence>
<protein>
    <submittedName>
        <fullName evidence="1">Uncharacterized protein</fullName>
    </submittedName>
</protein>
<name>A0A454Y3C4_PRIPA</name>
<evidence type="ECO:0000313" key="2">
    <source>
        <dbReference type="Proteomes" id="UP000005239"/>
    </source>
</evidence>
<dbReference type="AlphaFoldDB" id="A0A454Y3C4"/>
<keyword evidence="2" id="KW-1185">Reference proteome</keyword>
<reference evidence="1" key="2">
    <citation type="submission" date="2022-06" db="UniProtKB">
        <authorList>
            <consortium name="EnsemblMetazoa"/>
        </authorList>
    </citation>
    <scope>IDENTIFICATION</scope>
    <source>
        <strain evidence="1">PS312</strain>
    </source>
</reference>
<evidence type="ECO:0000313" key="1">
    <source>
        <dbReference type="EnsemblMetazoa" id="PPA34311.1"/>
    </source>
</evidence>
<dbReference type="EnsemblMetazoa" id="PPA34311.1">
    <property type="protein sequence ID" value="PPA34311.1"/>
    <property type="gene ID" value="WBGene00272680"/>
</dbReference>
<accession>A0A8R1UM92</accession>
<accession>A0A454Y3C4</accession>
<dbReference type="Proteomes" id="UP000005239">
    <property type="component" value="Unassembled WGS sequence"/>
</dbReference>
<reference evidence="2" key="1">
    <citation type="journal article" date="2008" name="Nat. Genet.">
        <title>The Pristionchus pacificus genome provides a unique perspective on nematode lifestyle and parasitism.</title>
        <authorList>
            <person name="Dieterich C."/>
            <person name="Clifton S.W."/>
            <person name="Schuster L.N."/>
            <person name="Chinwalla A."/>
            <person name="Delehaunty K."/>
            <person name="Dinkelacker I."/>
            <person name="Fulton L."/>
            <person name="Fulton R."/>
            <person name="Godfrey J."/>
            <person name="Minx P."/>
            <person name="Mitreva M."/>
            <person name="Roeseler W."/>
            <person name="Tian H."/>
            <person name="Witte H."/>
            <person name="Yang S.P."/>
            <person name="Wilson R.K."/>
            <person name="Sommer R.J."/>
        </authorList>
    </citation>
    <scope>NUCLEOTIDE SEQUENCE [LARGE SCALE GENOMIC DNA]</scope>
    <source>
        <strain evidence="2">PS312</strain>
    </source>
</reference>